<evidence type="ECO:0000313" key="1">
    <source>
        <dbReference type="Proteomes" id="UP000095283"/>
    </source>
</evidence>
<dbReference type="AlphaFoldDB" id="A0A1I7XAB9"/>
<reference evidence="2" key="1">
    <citation type="submission" date="2016-11" db="UniProtKB">
        <authorList>
            <consortium name="WormBaseParasite"/>
        </authorList>
    </citation>
    <scope>IDENTIFICATION</scope>
</reference>
<sequence>MVEGRIVDDPASGIIVKKEQFCGQRRIAPMKSKLYFYEFSATELVDLAFVLTKMNSKEYQDVLGHRLDTIFQAFQSLAPLFNKIMPSLTPVEAPRLEV</sequence>
<keyword evidence="1" id="KW-1185">Reference proteome</keyword>
<proteinExistence type="predicted"/>
<organism evidence="1 2">
    <name type="scientific">Heterorhabditis bacteriophora</name>
    <name type="common">Entomopathogenic nematode worm</name>
    <dbReference type="NCBI Taxonomy" id="37862"/>
    <lineage>
        <taxon>Eukaryota</taxon>
        <taxon>Metazoa</taxon>
        <taxon>Ecdysozoa</taxon>
        <taxon>Nematoda</taxon>
        <taxon>Chromadorea</taxon>
        <taxon>Rhabditida</taxon>
        <taxon>Rhabditina</taxon>
        <taxon>Rhabditomorpha</taxon>
        <taxon>Strongyloidea</taxon>
        <taxon>Heterorhabditidae</taxon>
        <taxon>Heterorhabditis</taxon>
    </lineage>
</organism>
<dbReference type="Proteomes" id="UP000095283">
    <property type="component" value="Unplaced"/>
</dbReference>
<accession>A0A1I7XAB9</accession>
<name>A0A1I7XAB9_HETBA</name>
<protein>
    <submittedName>
        <fullName evidence="2">DNA-directed DNA polymerase</fullName>
    </submittedName>
</protein>
<dbReference type="WBParaSite" id="Hba_14309">
    <property type="protein sequence ID" value="Hba_14309"/>
    <property type="gene ID" value="Hba_14309"/>
</dbReference>
<evidence type="ECO:0000313" key="2">
    <source>
        <dbReference type="WBParaSite" id="Hba_14309"/>
    </source>
</evidence>